<name>Q98S89_GUITH</name>
<evidence type="ECO:0000256" key="1">
    <source>
        <dbReference type="ARBA" id="ARBA00009362"/>
    </source>
</evidence>
<evidence type="ECO:0000313" key="7">
    <source>
        <dbReference type="Proteomes" id="UP000242167"/>
    </source>
</evidence>
<evidence type="ECO:0000256" key="4">
    <source>
        <dbReference type="PIRNR" id="PIRNR002190"/>
    </source>
</evidence>
<evidence type="ECO:0000256" key="2">
    <source>
        <dbReference type="ARBA" id="ARBA00022980"/>
    </source>
</evidence>
<dbReference type="InterPro" id="IPR028877">
    <property type="entry name" value="Ribosomal_eL20"/>
</dbReference>
<geneLocation type="nucleomorph" evidence="6"/>
<organism evidence="6 7">
    <name type="scientific">Guillardia theta</name>
    <name type="common">Cryptophyte</name>
    <name type="synonym">Cryptomonas phi</name>
    <dbReference type="NCBI Taxonomy" id="55529"/>
    <lineage>
        <taxon>Eukaryota</taxon>
        <taxon>Cryptophyceae</taxon>
        <taxon>Pyrenomonadales</taxon>
        <taxon>Geminigeraceae</taxon>
        <taxon>Guillardia</taxon>
    </lineage>
</organism>
<dbReference type="Gene3D" id="3.10.20.10">
    <property type="match status" value="2"/>
</dbReference>
<dbReference type="GO" id="GO:1990904">
    <property type="term" value="C:ribonucleoprotein complex"/>
    <property type="evidence" value="ECO:0007669"/>
    <property type="project" value="UniProtKB-KW"/>
</dbReference>
<protein>
    <recommendedName>
        <fullName evidence="4">60S ribosomal protein L18a</fullName>
    </recommendedName>
</protein>
<dbReference type="GO" id="GO:0005840">
    <property type="term" value="C:ribosome"/>
    <property type="evidence" value="ECO:0007669"/>
    <property type="project" value="UniProtKB-KW"/>
</dbReference>
<dbReference type="HAMAP" id="MF_00273">
    <property type="entry name" value="Ribosomal_eL20"/>
    <property type="match status" value="1"/>
</dbReference>
<dbReference type="EMBL" id="AF083031">
    <property type="protein sequence ID" value="AAK39786.1"/>
    <property type="molecule type" value="Genomic_DNA"/>
</dbReference>
<dbReference type="InterPro" id="IPR023573">
    <property type="entry name" value="Ribosomal_eL20_dom"/>
</dbReference>
<feature type="domain" description="Large ribosomal subunit protein eL20" evidence="5">
    <location>
        <begin position="63"/>
        <end position="124"/>
    </location>
</feature>
<sequence length="159" mass="18842">MSWLKQYLCLANNNTNKSDSIYFMKNFSPNKITAKSKFWSVLKKTQKLKKKNGSIIIAQKIYEKKNNFVKTYGIWSKVKIKNGYVNLFKEYRDFMMTGAVEQFYIELGGRFKIKPKDVTILRVERIKEIESSKSNVKQFLGKKINYPITQHFVQKSRFL</sequence>
<dbReference type="InterPro" id="IPR021138">
    <property type="entry name" value="Ribosomal_eL20_eukaryotes"/>
</dbReference>
<dbReference type="Pfam" id="PF01775">
    <property type="entry name" value="Ribosomal_L18A"/>
    <property type="match status" value="1"/>
</dbReference>
<comment type="similarity">
    <text evidence="1 4">Belongs to the eukaryotic ribosomal protein eL20 family.</text>
</comment>
<keyword evidence="6" id="KW-0542">Nucleomorph</keyword>
<dbReference type="GO" id="GO:0003735">
    <property type="term" value="F:structural constituent of ribosome"/>
    <property type="evidence" value="ECO:0007669"/>
    <property type="project" value="InterPro"/>
</dbReference>
<dbReference type="PIRSF" id="PIRSF002190">
    <property type="entry name" value="Ribosomal_L18a"/>
    <property type="match status" value="1"/>
</dbReference>
<evidence type="ECO:0000256" key="3">
    <source>
        <dbReference type="ARBA" id="ARBA00023274"/>
    </source>
</evidence>
<dbReference type="GO" id="GO:0006412">
    <property type="term" value="P:translation"/>
    <property type="evidence" value="ECO:0007669"/>
    <property type="project" value="InterPro"/>
</dbReference>
<dbReference type="RefSeq" id="XP_001713484.1">
    <property type="nucleotide sequence ID" value="XM_001713432.1"/>
</dbReference>
<dbReference type="GeneID" id="857267"/>
<gene>
    <name evidence="6" type="primary">rpl18A</name>
</gene>
<accession>Q98S89</accession>
<reference evidence="6 7" key="1">
    <citation type="journal article" date="2001" name="Nature">
        <title>The highly reduced genome of an enslaved algal nucleus.</title>
        <authorList>
            <person name="Douglas S."/>
            <person name="Zauner S."/>
            <person name="Fraunholz M."/>
            <person name="Beaton M."/>
            <person name="Penny S."/>
            <person name="Deng L."/>
            <person name="Wu X."/>
            <person name="Reith M."/>
            <person name="Cavalier-Smith T."/>
            <person name="Maier U."/>
        </authorList>
    </citation>
    <scope>NUCLEOTIDE SEQUENCE [LARGE SCALE GENOMIC DNA]</scope>
</reference>
<evidence type="ECO:0000259" key="5">
    <source>
        <dbReference type="Pfam" id="PF01775"/>
    </source>
</evidence>
<keyword evidence="3 4" id="KW-0687">Ribonucleoprotein</keyword>
<proteinExistence type="inferred from homology"/>
<evidence type="ECO:0000313" key="6">
    <source>
        <dbReference type="EMBL" id="AAK39786.1"/>
    </source>
</evidence>
<dbReference type="AlphaFoldDB" id="Q98S89"/>
<dbReference type="SUPFAM" id="SSF160374">
    <property type="entry name" value="RplX-like"/>
    <property type="match status" value="1"/>
</dbReference>
<dbReference type="PIR" id="A90125">
    <property type="entry name" value="A90125"/>
</dbReference>
<dbReference type="PANTHER" id="PTHR10052">
    <property type="entry name" value="60S RIBOSOMAL PROTEIN L18A"/>
    <property type="match status" value="1"/>
</dbReference>
<keyword evidence="2 4" id="KW-0689">Ribosomal protein</keyword>
<dbReference type="Proteomes" id="UP000242167">
    <property type="component" value="Nucleomorph 3"/>
</dbReference>